<accession>A0A4R5UZY7</accession>
<protein>
    <submittedName>
        <fullName evidence="2">Acyl carrier protein</fullName>
    </submittedName>
</protein>
<dbReference type="Gene3D" id="1.10.1200.10">
    <property type="entry name" value="ACP-like"/>
    <property type="match status" value="1"/>
</dbReference>
<organism evidence="2 3">
    <name type="scientific">Antarcticimicrobium luteum</name>
    <dbReference type="NCBI Taxonomy" id="2547397"/>
    <lineage>
        <taxon>Bacteria</taxon>
        <taxon>Pseudomonadati</taxon>
        <taxon>Pseudomonadota</taxon>
        <taxon>Alphaproteobacteria</taxon>
        <taxon>Rhodobacterales</taxon>
        <taxon>Paracoccaceae</taxon>
        <taxon>Antarcticimicrobium</taxon>
    </lineage>
</organism>
<sequence>MTPTEIRTTYLEELVAIAPDLDADTVGDNDHIQTDLALDSMDVLNLVTALHDRLGVNIPEGDYPQIATVALAVDYLGRMIALKSKG</sequence>
<dbReference type="InterPro" id="IPR036736">
    <property type="entry name" value="ACP-like_sf"/>
</dbReference>
<proteinExistence type="predicted"/>
<dbReference type="PROSITE" id="PS50075">
    <property type="entry name" value="CARRIER"/>
    <property type="match status" value="1"/>
</dbReference>
<keyword evidence="3" id="KW-1185">Reference proteome</keyword>
<dbReference type="SUPFAM" id="SSF47336">
    <property type="entry name" value="ACP-like"/>
    <property type="match status" value="1"/>
</dbReference>
<comment type="caution">
    <text evidence="2">The sequence shown here is derived from an EMBL/GenBank/DDBJ whole genome shotgun (WGS) entry which is preliminary data.</text>
</comment>
<reference evidence="2 3" key="1">
    <citation type="submission" date="2019-03" db="EMBL/GenBank/DDBJ databases">
        <title>Ruegeria lutea sp. nov., a novel strain, isolated from marine sediment, the Masan Bay, South Korea.</title>
        <authorList>
            <person name="Kim J."/>
            <person name="Kim D.-Y."/>
            <person name="Lee S.-S."/>
        </authorList>
    </citation>
    <scope>NUCLEOTIDE SEQUENCE [LARGE SCALE GENOMIC DNA]</scope>
    <source>
        <strain evidence="2 3">318-1</strain>
    </source>
</reference>
<dbReference type="EMBL" id="SMUV01000069">
    <property type="protein sequence ID" value="TDK45038.1"/>
    <property type="molecule type" value="Genomic_DNA"/>
</dbReference>
<evidence type="ECO:0000313" key="3">
    <source>
        <dbReference type="Proteomes" id="UP000295301"/>
    </source>
</evidence>
<dbReference type="Pfam" id="PF00550">
    <property type="entry name" value="PP-binding"/>
    <property type="match status" value="1"/>
</dbReference>
<dbReference type="OrthoDB" id="9810922at2"/>
<dbReference type="AlphaFoldDB" id="A0A4R5UZY7"/>
<feature type="domain" description="Carrier" evidence="1">
    <location>
        <begin position="5"/>
        <end position="80"/>
    </location>
</feature>
<evidence type="ECO:0000313" key="2">
    <source>
        <dbReference type="EMBL" id="TDK45038.1"/>
    </source>
</evidence>
<dbReference type="Proteomes" id="UP000295301">
    <property type="component" value="Unassembled WGS sequence"/>
</dbReference>
<dbReference type="RefSeq" id="WP_133360441.1">
    <property type="nucleotide sequence ID" value="NZ_SMUV01000069.1"/>
</dbReference>
<dbReference type="InterPro" id="IPR009081">
    <property type="entry name" value="PP-bd_ACP"/>
</dbReference>
<name>A0A4R5UZY7_9RHOB</name>
<gene>
    <name evidence="2" type="ORF">E1832_14280</name>
</gene>
<evidence type="ECO:0000259" key="1">
    <source>
        <dbReference type="PROSITE" id="PS50075"/>
    </source>
</evidence>